<dbReference type="Proteomes" id="UP000272015">
    <property type="component" value="Unassembled WGS sequence"/>
</dbReference>
<dbReference type="SUPFAM" id="SSF54909">
    <property type="entry name" value="Dimeric alpha+beta barrel"/>
    <property type="match status" value="1"/>
</dbReference>
<organism evidence="2 3">
    <name type="scientific">Cryobacterium melibiosiphilum</name>
    <dbReference type="NCBI Taxonomy" id="995039"/>
    <lineage>
        <taxon>Bacteria</taxon>
        <taxon>Bacillati</taxon>
        <taxon>Actinomycetota</taxon>
        <taxon>Actinomycetes</taxon>
        <taxon>Micrococcales</taxon>
        <taxon>Microbacteriaceae</taxon>
        <taxon>Cryobacterium</taxon>
    </lineage>
</organism>
<dbReference type="AlphaFoldDB" id="A0A3A5MQU8"/>
<dbReference type="PROSITE" id="PS51725">
    <property type="entry name" value="ABM"/>
    <property type="match status" value="1"/>
</dbReference>
<dbReference type="InterPro" id="IPR007138">
    <property type="entry name" value="ABM_dom"/>
</dbReference>
<dbReference type="EMBL" id="QZVS01000074">
    <property type="protein sequence ID" value="RJT89363.1"/>
    <property type="molecule type" value="Genomic_DNA"/>
</dbReference>
<dbReference type="Pfam" id="PF03992">
    <property type="entry name" value="ABM"/>
    <property type="match status" value="1"/>
</dbReference>
<proteinExistence type="predicted"/>
<name>A0A3A5MQU8_9MICO</name>
<comment type="caution">
    <text evidence="2">The sequence shown here is derived from an EMBL/GenBank/DDBJ whole genome shotgun (WGS) entry which is preliminary data.</text>
</comment>
<dbReference type="GO" id="GO:0004497">
    <property type="term" value="F:monooxygenase activity"/>
    <property type="evidence" value="ECO:0007669"/>
    <property type="project" value="UniProtKB-KW"/>
</dbReference>
<keyword evidence="2" id="KW-0560">Oxidoreductase</keyword>
<keyword evidence="3" id="KW-1185">Reference proteome</keyword>
<dbReference type="OrthoDB" id="3695636at2"/>
<evidence type="ECO:0000259" key="1">
    <source>
        <dbReference type="PROSITE" id="PS51725"/>
    </source>
</evidence>
<reference evidence="2 3" key="1">
    <citation type="submission" date="2018-09" db="EMBL/GenBank/DDBJ databases">
        <title>Novel species of Cryobacterium.</title>
        <authorList>
            <person name="Liu Q."/>
            <person name="Xin Y.-H."/>
        </authorList>
    </citation>
    <scope>NUCLEOTIDE SEQUENCE [LARGE SCALE GENOMIC DNA]</scope>
    <source>
        <strain evidence="2 3">Hh39</strain>
    </source>
</reference>
<sequence>MSIVCHAVWTAKAGSEGLVHDAVRQLAPLTRAEPGNLVYQPYIDPEEPSVVRIFEVYTDAAAFAEHGRSDHFVQHALRTAVPALEHRERDFYETLDVPAS</sequence>
<dbReference type="RefSeq" id="WP_119973695.1">
    <property type="nucleotide sequence ID" value="NZ_JBHSQA010000001.1"/>
</dbReference>
<dbReference type="InterPro" id="IPR011008">
    <property type="entry name" value="Dimeric_a/b-barrel"/>
</dbReference>
<keyword evidence="2" id="KW-0503">Monooxygenase</keyword>
<evidence type="ECO:0000313" key="3">
    <source>
        <dbReference type="Proteomes" id="UP000272015"/>
    </source>
</evidence>
<gene>
    <name evidence="2" type="ORF">D6T64_07315</name>
</gene>
<accession>A0A3A5MQU8</accession>
<protein>
    <submittedName>
        <fullName evidence="2">Antibiotic biosynthesis monooxygenase</fullName>
    </submittedName>
</protein>
<dbReference type="Gene3D" id="3.30.70.100">
    <property type="match status" value="1"/>
</dbReference>
<feature type="domain" description="ABM" evidence="1">
    <location>
        <begin position="3"/>
        <end position="95"/>
    </location>
</feature>
<evidence type="ECO:0000313" key="2">
    <source>
        <dbReference type="EMBL" id="RJT89363.1"/>
    </source>
</evidence>